<gene>
    <name evidence="2" type="ORF">MECH1_V1_2776</name>
</gene>
<reference evidence="2 3" key="1">
    <citation type="submission" date="2024-04" db="EMBL/GenBank/DDBJ databases">
        <authorList>
            <person name="Cremers G."/>
        </authorList>
    </citation>
    <scope>NUCLEOTIDE SEQUENCE [LARGE SCALE GENOMIC DNA]</scope>
    <source>
        <strain evidence="2">MeCH1-AG</strain>
    </source>
</reference>
<evidence type="ECO:0000313" key="2">
    <source>
        <dbReference type="EMBL" id="CAL1241552.1"/>
    </source>
</evidence>
<accession>A0ABM9NLN6</accession>
<evidence type="ECO:0000313" key="3">
    <source>
        <dbReference type="Proteomes" id="UP001497493"/>
    </source>
</evidence>
<proteinExistence type="predicted"/>
<dbReference type="Proteomes" id="UP001497493">
    <property type="component" value="Chromosome"/>
</dbReference>
<keyword evidence="1" id="KW-1133">Transmembrane helix</keyword>
<protein>
    <submittedName>
        <fullName evidence="2">Uncharacterized protein</fullName>
    </submittedName>
</protein>
<dbReference type="EMBL" id="OZ026884">
    <property type="protein sequence ID" value="CAL1241552.1"/>
    <property type="molecule type" value="Genomic_DNA"/>
</dbReference>
<feature type="transmembrane region" description="Helical" evidence="1">
    <location>
        <begin position="46"/>
        <end position="66"/>
    </location>
</feature>
<organism evidence="2 3">
    <name type="scientific">Candidatus Methylocalor cossyra</name>
    <dbReference type="NCBI Taxonomy" id="3108543"/>
    <lineage>
        <taxon>Bacteria</taxon>
        <taxon>Pseudomonadati</taxon>
        <taxon>Pseudomonadota</taxon>
        <taxon>Gammaproteobacteria</taxon>
        <taxon>Methylococcales</taxon>
        <taxon>Methylococcaceae</taxon>
        <taxon>Candidatus Methylocalor</taxon>
    </lineage>
</organism>
<feature type="transmembrane region" description="Helical" evidence="1">
    <location>
        <begin position="78"/>
        <end position="97"/>
    </location>
</feature>
<feature type="transmembrane region" description="Helical" evidence="1">
    <location>
        <begin position="12"/>
        <end position="34"/>
    </location>
</feature>
<sequence length="146" mass="15934">MDRAKPSPMRNPIAFNFQLAVWLSILGGIATLVAPDLIFPDDIRDPLHNIFLIIIGYLVVGQLGLWACRYSRGSRSEALVMAYTFLATAVGAKFFAMRNDLPLADGFIVALLYLGGSHALYYFAAPGKTETSPISDPGTRGREPKT</sequence>
<name>A0ABM9NLN6_9GAMM</name>
<keyword evidence="1" id="KW-0472">Membrane</keyword>
<evidence type="ECO:0000256" key="1">
    <source>
        <dbReference type="SAM" id="Phobius"/>
    </source>
</evidence>
<feature type="transmembrane region" description="Helical" evidence="1">
    <location>
        <begin position="103"/>
        <end position="124"/>
    </location>
</feature>
<keyword evidence="1" id="KW-0812">Transmembrane</keyword>
<keyword evidence="3" id="KW-1185">Reference proteome</keyword>